<keyword evidence="2" id="KW-1133">Transmembrane helix</keyword>
<evidence type="ECO:0000259" key="4">
    <source>
        <dbReference type="Pfam" id="PF11887"/>
    </source>
</evidence>
<evidence type="ECO:0000313" key="5">
    <source>
        <dbReference type="EMBL" id="MCZ8379457.1"/>
    </source>
</evidence>
<comment type="caution">
    <text evidence="5">The sequence shown here is derived from an EMBL/GenBank/DDBJ whole genome shotgun (WGS) entry which is preliminary data.</text>
</comment>
<dbReference type="RefSeq" id="WP_269894135.1">
    <property type="nucleotide sequence ID" value="NZ_JAPZPY010000003.1"/>
</dbReference>
<protein>
    <submittedName>
        <fullName evidence="5">MCE family protein</fullName>
    </submittedName>
</protein>
<dbReference type="InterPro" id="IPR052336">
    <property type="entry name" value="MlaD_Phospholipid_Transporter"/>
</dbReference>
<dbReference type="PANTHER" id="PTHR33371">
    <property type="entry name" value="INTERMEMBRANE PHOSPHOLIPID TRANSPORT SYSTEM BINDING PROTEIN MLAD-RELATED"/>
    <property type="match status" value="1"/>
</dbReference>
<dbReference type="EMBL" id="JAPZPY010000003">
    <property type="protein sequence ID" value="MCZ8379457.1"/>
    <property type="molecule type" value="Genomic_DNA"/>
</dbReference>
<evidence type="ECO:0000313" key="6">
    <source>
        <dbReference type="Proteomes" id="UP001142153"/>
    </source>
</evidence>
<dbReference type="PANTHER" id="PTHR33371:SF19">
    <property type="entry name" value="MCE-FAMILY PROTEIN MCE4A"/>
    <property type="match status" value="1"/>
</dbReference>
<feature type="domain" description="Mammalian cell entry C-terminal" evidence="4">
    <location>
        <begin position="123"/>
        <end position="343"/>
    </location>
</feature>
<sequence length="492" mass="51361">MDNRPGEQRLHNAWWAAILLVIIVGFVSGTAAIFGGVFQSYIPVKLTAERAGLVMETNARVKLRGVEVGRVKAVTARQGAAELQLDIYPDQIQFIPSNVEARIQATTVFGAKFVEFDYPPDPSPQPLAAGAVLRSQNVSTEVNTIFQNVSDLLKMIDPAKLNAILTAVADGVRGQGPKLGEATTDLKEVLAVLNSRKDTIGQDWRSLRNFGDTYAAAASDIVSILNNAATTATTVVDHSAQLDQLLASVTGLSTSGTDLLGASSRNLVGLVDTLEPTTQLLREYSPTYACTLEGATYYLNHGGFDAWGGHDGRSIQFDAGLLLGNDPYQYPDNLPIVAAKGGPGGAPSCGSLPDVSKNFPLRQMITNTGWGTGLDIRPNPGLGQPCYANYLPVTRAVPQPPSIRQCLPGPAPGPIPYPGAPPYGAALYGPGGVPLWPGVPPAEPNSVHTDGAALPPAAPPTLPAEAPPVLPAEAATLPAAPPPPPGVLAPTP</sequence>
<keyword evidence="6" id="KW-1185">Reference proteome</keyword>
<dbReference type="InterPro" id="IPR003399">
    <property type="entry name" value="Mce/MlaD"/>
</dbReference>
<proteinExistence type="predicted"/>
<dbReference type="InterPro" id="IPR005693">
    <property type="entry name" value="Mce"/>
</dbReference>
<feature type="transmembrane region" description="Helical" evidence="2">
    <location>
        <begin position="12"/>
        <end position="38"/>
    </location>
</feature>
<organism evidence="5 6">
    <name type="scientific">Mycobacterium hippophais</name>
    <dbReference type="NCBI Taxonomy" id="3016340"/>
    <lineage>
        <taxon>Bacteria</taxon>
        <taxon>Bacillati</taxon>
        <taxon>Actinomycetota</taxon>
        <taxon>Actinomycetes</taxon>
        <taxon>Mycobacteriales</taxon>
        <taxon>Mycobacteriaceae</taxon>
        <taxon>Mycobacterium</taxon>
    </lineage>
</organism>
<name>A0ABT4PSA9_9MYCO</name>
<dbReference type="Pfam" id="PF02470">
    <property type="entry name" value="MlaD"/>
    <property type="match status" value="1"/>
</dbReference>
<evidence type="ECO:0000259" key="3">
    <source>
        <dbReference type="Pfam" id="PF02470"/>
    </source>
</evidence>
<dbReference type="Proteomes" id="UP001142153">
    <property type="component" value="Unassembled WGS sequence"/>
</dbReference>
<feature type="compositionally biased region" description="Pro residues" evidence="1">
    <location>
        <begin position="456"/>
        <end position="470"/>
    </location>
</feature>
<dbReference type="Pfam" id="PF11887">
    <property type="entry name" value="Mce4_CUP1"/>
    <property type="match status" value="1"/>
</dbReference>
<feature type="domain" description="Mce/MlaD" evidence="3">
    <location>
        <begin position="42"/>
        <end position="118"/>
    </location>
</feature>
<feature type="region of interest" description="Disordered" evidence="1">
    <location>
        <begin position="440"/>
        <end position="492"/>
    </location>
</feature>
<keyword evidence="2" id="KW-0812">Transmembrane</keyword>
<gene>
    <name evidence="5" type="ORF">O6P37_11330</name>
</gene>
<dbReference type="InterPro" id="IPR024516">
    <property type="entry name" value="Mce_C"/>
</dbReference>
<accession>A0ABT4PSA9</accession>
<evidence type="ECO:0000256" key="2">
    <source>
        <dbReference type="SAM" id="Phobius"/>
    </source>
</evidence>
<feature type="compositionally biased region" description="Pro residues" evidence="1">
    <location>
        <begin position="479"/>
        <end position="492"/>
    </location>
</feature>
<evidence type="ECO:0000256" key="1">
    <source>
        <dbReference type="SAM" id="MobiDB-lite"/>
    </source>
</evidence>
<reference evidence="5" key="1">
    <citation type="submission" date="2022-12" db="EMBL/GenBank/DDBJ databases">
        <authorList>
            <person name="Deng Y."/>
            <person name="Zhang Y.-Q."/>
        </authorList>
    </citation>
    <scope>NUCLEOTIDE SEQUENCE</scope>
    <source>
        <strain evidence="5">CPCC 205372</strain>
    </source>
</reference>
<dbReference type="NCBIfam" id="TIGR00996">
    <property type="entry name" value="Mtu_fam_mce"/>
    <property type="match status" value="1"/>
</dbReference>
<keyword evidence="2" id="KW-0472">Membrane</keyword>